<dbReference type="AlphaFoldDB" id="A0A7M2RFE2"/>
<dbReference type="KEGG" id="bliq:INP51_14065"/>
<reference evidence="1 2" key="1">
    <citation type="submission" date="2020-10" db="EMBL/GenBank/DDBJ databases">
        <title>Blautia liquoris sp.nov., isolated from the mud in a fermentation cellar used for the production of Chinese strong-flavoured liquor.</title>
        <authorList>
            <person name="Lu L."/>
        </authorList>
    </citation>
    <scope>NUCLEOTIDE SEQUENCE [LARGE SCALE GENOMIC DNA]</scope>
    <source>
        <strain evidence="1 2">LZLJ-3</strain>
    </source>
</reference>
<proteinExistence type="predicted"/>
<evidence type="ECO:0000313" key="2">
    <source>
        <dbReference type="Proteomes" id="UP000593601"/>
    </source>
</evidence>
<name>A0A7M2RFE2_9FIRM</name>
<dbReference type="RefSeq" id="WP_193735412.1">
    <property type="nucleotide sequence ID" value="NZ_CP063304.1"/>
</dbReference>
<keyword evidence="2" id="KW-1185">Reference proteome</keyword>
<sequence length="204" mass="22910">MNVFIALVSCLLSTISVSILVKNEVARCKNEKMKLIITPQKKISNNADKLFYLYLTFLNESALPISILNLRLYESGDYSSTHLSEGYSDGFLTIDSANVASTNRISRKYEIDYDALSITTPFVIEPYSAFGGYFAFHEGGDDSFIIGNKDVERFVTTSRKTYKIEMDLGSGNFYDISYQDNGDMFGLAVGGKRHQDTSIPDNYR</sequence>
<accession>A0A7M2RFE2</accession>
<dbReference type="Proteomes" id="UP000593601">
    <property type="component" value="Chromosome"/>
</dbReference>
<evidence type="ECO:0000313" key="1">
    <source>
        <dbReference type="EMBL" id="QOV19065.1"/>
    </source>
</evidence>
<protein>
    <submittedName>
        <fullName evidence="1">Uncharacterized protein</fullName>
    </submittedName>
</protein>
<dbReference type="EMBL" id="CP063304">
    <property type="protein sequence ID" value="QOV19065.1"/>
    <property type="molecule type" value="Genomic_DNA"/>
</dbReference>
<organism evidence="1 2">
    <name type="scientific">Blautia liquoris</name>
    <dbReference type="NCBI Taxonomy" id="2779518"/>
    <lineage>
        <taxon>Bacteria</taxon>
        <taxon>Bacillati</taxon>
        <taxon>Bacillota</taxon>
        <taxon>Clostridia</taxon>
        <taxon>Lachnospirales</taxon>
        <taxon>Lachnospiraceae</taxon>
        <taxon>Blautia</taxon>
    </lineage>
</organism>
<gene>
    <name evidence="1" type="ORF">INP51_14065</name>
</gene>